<dbReference type="GO" id="GO:0016020">
    <property type="term" value="C:membrane"/>
    <property type="evidence" value="ECO:0007669"/>
    <property type="project" value="GOC"/>
</dbReference>
<dbReference type="PANTHER" id="PTHR14859">
    <property type="entry name" value="CALCOFLUOR WHITE HYPERSENSITIVE PROTEIN PRECURSOR"/>
    <property type="match status" value="1"/>
</dbReference>
<dbReference type="GO" id="GO:0004519">
    <property type="term" value="F:endonuclease activity"/>
    <property type="evidence" value="ECO:0007669"/>
    <property type="project" value="UniProtKB-KW"/>
</dbReference>
<gene>
    <name evidence="2" type="ORF">POZ22_08445</name>
</gene>
<accession>A0AAW6GDK2</accession>
<dbReference type="PANTHER" id="PTHR14859:SF15">
    <property type="entry name" value="ENDONUCLEASE_EXONUCLEASE_PHOSPHATASE DOMAIN-CONTAINING PROTEIN"/>
    <property type="match status" value="1"/>
</dbReference>
<dbReference type="Gene3D" id="3.60.10.10">
    <property type="entry name" value="Endonuclease/exonuclease/phosphatase"/>
    <property type="match status" value="1"/>
</dbReference>
<reference evidence="2" key="1">
    <citation type="submission" date="2022-10" db="EMBL/GenBank/DDBJ databases">
        <title>Human gut microbiome strain richness.</title>
        <authorList>
            <person name="Chen-Liaw A."/>
        </authorList>
    </citation>
    <scope>NUCLEOTIDE SEQUENCE</scope>
    <source>
        <strain evidence="2">BSD2780061687st1_G10_BSD2780061687b_171204</strain>
    </source>
</reference>
<feature type="domain" description="Endonuclease/exonuclease/phosphatase" evidence="1">
    <location>
        <begin position="13"/>
        <end position="111"/>
    </location>
</feature>
<evidence type="ECO:0000313" key="2">
    <source>
        <dbReference type="EMBL" id="MDC1854809.1"/>
    </source>
</evidence>
<name>A0AAW6GDK2_BACUN</name>
<organism evidence="2 3">
    <name type="scientific">Bacteroides uniformis</name>
    <dbReference type="NCBI Taxonomy" id="820"/>
    <lineage>
        <taxon>Bacteria</taxon>
        <taxon>Pseudomonadati</taxon>
        <taxon>Bacteroidota</taxon>
        <taxon>Bacteroidia</taxon>
        <taxon>Bacteroidales</taxon>
        <taxon>Bacteroidaceae</taxon>
        <taxon>Bacteroides</taxon>
    </lineage>
</organism>
<dbReference type="Pfam" id="PF03372">
    <property type="entry name" value="Exo_endo_phos"/>
    <property type="match status" value="1"/>
</dbReference>
<sequence length="123" mass="13950">MESNIEDYVFCATHQSLTPEDQFLAVPLIEKALQNVDKPIFMAGDMNSAPASAPQLELAKHFATLNDTTSYTFPADRPNRCIDYIYGYSKNGYRFDVQYRKVIEDTISSDHRPVQVIVQVKGK</sequence>
<keyword evidence="2" id="KW-0540">Nuclease</keyword>
<dbReference type="RefSeq" id="WP_272195651.1">
    <property type="nucleotide sequence ID" value="NZ_JAQNSB010000011.1"/>
</dbReference>
<keyword evidence="2" id="KW-0255">Endonuclease</keyword>
<evidence type="ECO:0000313" key="3">
    <source>
        <dbReference type="Proteomes" id="UP001214113"/>
    </source>
</evidence>
<dbReference type="InterPro" id="IPR036691">
    <property type="entry name" value="Endo/exonu/phosph_ase_sf"/>
</dbReference>
<dbReference type="InterPro" id="IPR051916">
    <property type="entry name" value="GPI-anchor_lipid_remodeler"/>
</dbReference>
<evidence type="ECO:0000259" key="1">
    <source>
        <dbReference type="Pfam" id="PF03372"/>
    </source>
</evidence>
<proteinExistence type="predicted"/>
<protein>
    <submittedName>
        <fullName evidence="2">Endonuclease/exonuclease/phosphatase family protein</fullName>
    </submittedName>
</protein>
<dbReference type="Proteomes" id="UP001214113">
    <property type="component" value="Unassembled WGS sequence"/>
</dbReference>
<keyword evidence="2" id="KW-0378">Hydrolase</keyword>
<comment type="caution">
    <text evidence="2">The sequence shown here is derived from an EMBL/GenBank/DDBJ whole genome shotgun (WGS) entry which is preliminary data.</text>
</comment>
<dbReference type="GO" id="GO:0006506">
    <property type="term" value="P:GPI anchor biosynthetic process"/>
    <property type="evidence" value="ECO:0007669"/>
    <property type="project" value="TreeGrafter"/>
</dbReference>
<dbReference type="InterPro" id="IPR005135">
    <property type="entry name" value="Endo/exonuclease/phosphatase"/>
</dbReference>
<dbReference type="EMBL" id="JAQNSB010000011">
    <property type="protein sequence ID" value="MDC1854809.1"/>
    <property type="molecule type" value="Genomic_DNA"/>
</dbReference>
<dbReference type="AlphaFoldDB" id="A0AAW6GDK2"/>
<dbReference type="SUPFAM" id="SSF56219">
    <property type="entry name" value="DNase I-like"/>
    <property type="match status" value="1"/>
</dbReference>